<evidence type="ECO:0000256" key="10">
    <source>
        <dbReference type="ARBA" id="ARBA00022728"/>
    </source>
</evidence>
<evidence type="ECO:0000256" key="13">
    <source>
        <dbReference type="ARBA" id="ARBA00022884"/>
    </source>
</evidence>
<evidence type="ECO:0000256" key="1">
    <source>
        <dbReference type="ARBA" id="ARBA00004210"/>
    </source>
</evidence>
<evidence type="ECO:0000256" key="18">
    <source>
        <dbReference type="SAM" id="MobiDB-lite"/>
    </source>
</evidence>
<sequence length="595" mass="66856">MDATGSNPAPADREKEAEGAAPEAAEAPADKAPSEHSEYDSADAESYSDNDEASKERSRNSETNEHTNSDDGSFEREEGDGQDGGSPSKKVDDDEDKKNPQYIPKRGTFYEHDDRTLEDTEEVEEEEVEKDKDGKKKVWQDKKEKWDHDRFNEPEQAPKSRAELVAIYGYDIRNEEGPPRARRRRKYGRGPNKYTRKWEDEDAYNKPPVPTVKKGKKPNSRKIEEFPPLVRTSDSEQTYEPKNSSQDDDPPQQHQQNNRNEYSKNDYARERTSKAENTFNNSKNDENRRAGTGRVSNSKREPNESEYHGFTTTSRKVRNTKYASQNAPSSHKNASKDDYIHSQNFSNKNNQDLESDMNKLSINEGSKSYNKSGYNSSNSGGQRQNSVPPRLQSEPKGPKRYSSMRQKSLPETNTPPISNYQHSPTFYPTEYNQQSVPASTQQPHIHQNQMLPSTTQVAHVAPLQPAALAPVPATFAAQPYPPPPAAFMQPPAVAGPPFIPPPQSTQLLNFVQGQPAFQPNFPGFQQSFNSVTQPAELYQPQGGITYYSTDQQLAQRQVPLKRPKAAIPIVAPPAYDKKDEANPQIDGAEAVDVQQ</sequence>
<feature type="region of interest" description="Disordered" evidence="18">
    <location>
        <begin position="1"/>
        <end position="422"/>
    </location>
</feature>
<feature type="domain" description="Btz" evidence="19">
    <location>
        <begin position="71"/>
        <end position="177"/>
    </location>
</feature>
<evidence type="ECO:0000256" key="16">
    <source>
        <dbReference type="ARBA" id="ARBA00023242"/>
    </source>
</evidence>
<gene>
    <name evidence="20" type="ORF">PHYEVI_LOCUS10104</name>
</gene>
<evidence type="ECO:0000256" key="17">
    <source>
        <dbReference type="ARBA" id="ARBA00023273"/>
    </source>
</evidence>
<dbReference type="InterPro" id="IPR028544">
    <property type="entry name" value="CASC3"/>
</dbReference>
<evidence type="ECO:0000259" key="19">
    <source>
        <dbReference type="SMART" id="SM01044"/>
    </source>
</evidence>
<feature type="compositionally biased region" description="Polar residues" evidence="18">
    <location>
        <begin position="341"/>
        <end position="364"/>
    </location>
</feature>
<dbReference type="GO" id="GO:0051028">
    <property type="term" value="P:mRNA transport"/>
    <property type="evidence" value="ECO:0007669"/>
    <property type="project" value="UniProtKB-KW"/>
</dbReference>
<dbReference type="GO" id="GO:0005681">
    <property type="term" value="C:spliceosomal complex"/>
    <property type="evidence" value="ECO:0007669"/>
    <property type="project" value="UniProtKB-KW"/>
</dbReference>
<evidence type="ECO:0000256" key="8">
    <source>
        <dbReference type="ARBA" id="ARBA00022490"/>
    </source>
</evidence>
<evidence type="ECO:0000256" key="12">
    <source>
        <dbReference type="ARBA" id="ARBA00022845"/>
    </source>
</evidence>
<evidence type="ECO:0000256" key="5">
    <source>
        <dbReference type="ARBA" id="ARBA00009548"/>
    </source>
</evidence>
<feature type="compositionally biased region" description="Polar residues" evidence="18">
    <location>
        <begin position="403"/>
        <end position="422"/>
    </location>
</feature>
<keyword evidence="7" id="KW-0813">Transport</keyword>
<organism evidence="20 21">
    <name type="scientific">Phyllotreta striolata</name>
    <name type="common">Striped flea beetle</name>
    <name type="synonym">Crioceris striolata</name>
    <dbReference type="NCBI Taxonomy" id="444603"/>
    <lineage>
        <taxon>Eukaryota</taxon>
        <taxon>Metazoa</taxon>
        <taxon>Ecdysozoa</taxon>
        <taxon>Arthropoda</taxon>
        <taxon>Hexapoda</taxon>
        <taxon>Insecta</taxon>
        <taxon>Pterygota</taxon>
        <taxon>Neoptera</taxon>
        <taxon>Endopterygota</taxon>
        <taxon>Coleoptera</taxon>
        <taxon>Polyphaga</taxon>
        <taxon>Cucujiformia</taxon>
        <taxon>Chrysomeloidea</taxon>
        <taxon>Chrysomelidae</taxon>
        <taxon>Galerucinae</taxon>
        <taxon>Alticini</taxon>
        <taxon>Phyllotreta</taxon>
    </lineage>
</organism>
<dbReference type="PANTHER" id="PTHR13434">
    <property type="entry name" value="PROTEIN CASC3"/>
    <property type="match status" value="1"/>
</dbReference>
<keyword evidence="21" id="KW-1185">Reference proteome</keyword>
<evidence type="ECO:0000313" key="21">
    <source>
        <dbReference type="Proteomes" id="UP001153712"/>
    </source>
</evidence>
<evidence type="ECO:0000256" key="6">
    <source>
        <dbReference type="ARBA" id="ARBA00019964"/>
    </source>
</evidence>
<keyword evidence="13" id="KW-0694">RNA-binding</keyword>
<dbReference type="GO" id="GO:0006417">
    <property type="term" value="P:regulation of translation"/>
    <property type="evidence" value="ECO:0007669"/>
    <property type="project" value="UniProtKB-KW"/>
</dbReference>
<dbReference type="SMART" id="SM01044">
    <property type="entry name" value="Btz"/>
    <property type="match status" value="1"/>
</dbReference>
<evidence type="ECO:0000256" key="3">
    <source>
        <dbReference type="ARBA" id="ARBA00004324"/>
    </source>
</evidence>
<comment type="subcellular location">
    <subcellularLocation>
        <location evidence="2">Cell projection</location>
        <location evidence="2">Dendrite</location>
    </subcellularLocation>
    <subcellularLocation>
        <location evidence="1">Cytoplasm</location>
        <location evidence="1">Stress granule</location>
    </subcellularLocation>
    <subcellularLocation>
        <location evidence="4">Cytoplasm</location>
        <location evidence="4">Perinuclear region</location>
    </subcellularLocation>
    <subcellularLocation>
        <location evidence="3">Nucleus speckle</location>
    </subcellularLocation>
</comment>
<evidence type="ECO:0000256" key="4">
    <source>
        <dbReference type="ARBA" id="ARBA00004556"/>
    </source>
</evidence>
<feature type="region of interest" description="Disordered" evidence="18">
    <location>
        <begin position="573"/>
        <end position="595"/>
    </location>
</feature>
<dbReference type="GO" id="GO:0008380">
    <property type="term" value="P:RNA splicing"/>
    <property type="evidence" value="ECO:0007669"/>
    <property type="project" value="UniProtKB-KW"/>
</dbReference>
<keyword evidence="9" id="KW-0507">mRNA processing</keyword>
<feature type="compositionally biased region" description="Basic and acidic residues" evidence="18">
    <location>
        <begin position="28"/>
        <end position="39"/>
    </location>
</feature>
<keyword evidence="11" id="KW-0509">mRNA transport</keyword>
<evidence type="ECO:0000256" key="9">
    <source>
        <dbReference type="ARBA" id="ARBA00022664"/>
    </source>
</evidence>
<comment type="similarity">
    <text evidence="5">Belongs to the CASC3 family.</text>
</comment>
<dbReference type="GO" id="GO:0003729">
    <property type="term" value="F:mRNA binding"/>
    <property type="evidence" value="ECO:0007669"/>
    <property type="project" value="InterPro"/>
</dbReference>
<dbReference type="GO" id="GO:0006397">
    <property type="term" value="P:mRNA processing"/>
    <property type="evidence" value="ECO:0007669"/>
    <property type="project" value="UniProtKB-KW"/>
</dbReference>
<feature type="compositionally biased region" description="Basic and acidic residues" evidence="18">
    <location>
        <begin position="129"/>
        <end position="162"/>
    </location>
</feature>
<dbReference type="InterPro" id="IPR018545">
    <property type="entry name" value="Btz_dom"/>
</dbReference>
<dbReference type="GO" id="GO:0048471">
    <property type="term" value="C:perinuclear region of cytoplasm"/>
    <property type="evidence" value="ECO:0007669"/>
    <property type="project" value="UniProtKB-SubCell"/>
</dbReference>
<feature type="compositionally biased region" description="Acidic residues" evidence="18">
    <location>
        <begin position="40"/>
        <end position="51"/>
    </location>
</feature>
<keyword evidence="15" id="KW-0508">mRNA splicing</keyword>
<accession>A0A9N9XS13</accession>
<feature type="compositionally biased region" description="Basic and acidic residues" evidence="18">
    <location>
        <begin position="52"/>
        <end position="76"/>
    </location>
</feature>
<evidence type="ECO:0000313" key="20">
    <source>
        <dbReference type="EMBL" id="CAG9863824.1"/>
    </source>
</evidence>
<dbReference type="Pfam" id="PF09405">
    <property type="entry name" value="Btz"/>
    <property type="match status" value="1"/>
</dbReference>
<keyword evidence="8" id="KW-0963">Cytoplasm</keyword>
<feature type="compositionally biased region" description="Basic and acidic residues" evidence="18">
    <location>
        <begin position="298"/>
        <end position="307"/>
    </location>
</feature>
<reference evidence="20" key="1">
    <citation type="submission" date="2022-01" db="EMBL/GenBank/DDBJ databases">
        <authorList>
            <person name="King R."/>
        </authorList>
    </citation>
    <scope>NUCLEOTIDE SEQUENCE</scope>
</reference>
<keyword evidence="10" id="KW-0747">Spliceosome</keyword>
<evidence type="ECO:0000256" key="15">
    <source>
        <dbReference type="ARBA" id="ARBA00023187"/>
    </source>
</evidence>
<proteinExistence type="inferred from homology"/>
<evidence type="ECO:0000256" key="7">
    <source>
        <dbReference type="ARBA" id="ARBA00022448"/>
    </source>
</evidence>
<evidence type="ECO:0000256" key="14">
    <source>
        <dbReference type="ARBA" id="ARBA00023161"/>
    </source>
</evidence>
<evidence type="ECO:0000256" key="2">
    <source>
        <dbReference type="ARBA" id="ARBA00004279"/>
    </source>
</evidence>
<dbReference type="GO" id="GO:0016607">
    <property type="term" value="C:nuclear speck"/>
    <property type="evidence" value="ECO:0007669"/>
    <property type="project" value="UniProtKB-SubCell"/>
</dbReference>
<feature type="compositionally biased region" description="Basic and acidic residues" evidence="18">
    <location>
        <begin position="108"/>
        <end position="118"/>
    </location>
</feature>
<evidence type="ECO:0000256" key="11">
    <source>
        <dbReference type="ARBA" id="ARBA00022816"/>
    </source>
</evidence>
<keyword evidence="14" id="KW-0866">Nonsense-mediated mRNA decay</keyword>
<dbReference type="OrthoDB" id="657902at2759"/>
<keyword evidence="17" id="KW-0966">Cell projection</keyword>
<protein>
    <recommendedName>
        <fullName evidence="6">Protein CASC3</fullName>
    </recommendedName>
</protein>
<dbReference type="GO" id="GO:0030425">
    <property type="term" value="C:dendrite"/>
    <property type="evidence" value="ECO:0007669"/>
    <property type="project" value="UniProtKB-SubCell"/>
</dbReference>
<dbReference type="EMBL" id="OU900100">
    <property type="protein sequence ID" value="CAG9863824.1"/>
    <property type="molecule type" value="Genomic_DNA"/>
</dbReference>
<feature type="compositionally biased region" description="Basic and acidic residues" evidence="18">
    <location>
        <begin position="89"/>
        <end position="99"/>
    </location>
</feature>
<dbReference type="AlphaFoldDB" id="A0A9N9XS13"/>
<keyword evidence="16" id="KW-0539">Nucleus</keyword>
<name>A0A9N9XS13_PHYSR</name>
<dbReference type="GO" id="GO:0035145">
    <property type="term" value="C:exon-exon junction complex"/>
    <property type="evidence" value="ECO:0007669"/>
    <property type="project" value="InterPro"/>
</dbReference>
<dbReference type="PANTHER" id="PTHR13434:SF0">
    <property type="entry name" value="PROTEIN CASC3"/>
    <property type="match status" value="1"/>
</dbReference>
<feature type="compositionally biased region" description="Basic and acidic residues" evidence="18">
    <location>
        <begin position="261"/>
        <end position="274"/>
    </location>
</feature>
<dbReference type="GO" id="GO:0000184">
    <property type="term" value="P:nuclear-transcribed mRNA catabolic process, nonsense-mediated decay"/>
    <property type="evidence" value="ECO:0007669"/>
    <property type="project" value="UniProtKB-KW"/>
</dbReference>
<dbReference type="GO" id="GO:0010494">
    <property type="term" value="C:cytoplasmic stress granule"/>
    <property type="evidence" value="ECO:0007669"/>
    <property type="project" value="UniProtKB-SubCell"/>
</dbReference>
<feature type="compositionally biased region" description="Acidic residues" evidence="18">
    <location>
        <begin position="119"/>
        <end position="128"/>
    </location>
</feature>
<dbReference type="Proteomes" id="UP001153712">
    <property type="component" value="Chromosome 7"/>
</dbReference>
<keyword evidence="12" id="KW-0810">Translation regulation</keyword>
<feature type="compositionally biased region" description="Polar residues" evidence="18">
    <location>
        <begin position="321"/>
        <end position="332"/>
    </location>
</feature>
<feature type="compositionally biased region" description="Low complexity" evidence="18">
    <location>
        <begin position="365"/>
        <end position="386"/>
    </location>
</feature>